<keyword evidence="5" id="KW-0406">Ion transport</keyword>
<dbReference type="VEuPathDB" id="FungiDB:ASPSYDRAFT_141830"/>
<evidence type="ECO:0000256" key="3">
    <source>
        <dbReference type="ARBA" id="ARBA00022692"/>
    </source>
</evidence>
<dbReference type="PANTHER" id="PTHR31064">
    <property type="entry name" value="POTASSIUM TRANSPORT PROTEIN DDB_G0292412-RELATED"/>
    <property type="match status" value="1"/>
</dbReference>
<feature type="transmembrane region" description="Helical" evidence="7">
    <location>
        <begin position="82"/>
        <end position="103"/>
    </location>
</feature>
<evidence type="ECO:0000256" key="2">
    <source>
        <dbReference type="ARBA" id="ARBA00022448"/>
    </source>
</evidence>
<keyword evidence="2" id="KW-0813">Transport</keyword>
<dbReference type="STRING" id="1036612.A0A1L9TWH5"/>
<dbReference type="GO" id="GO:0140107">
    <property type="term" value="F:high-affinity potassium ion transmembrane transporter activity"/>
    <property type="evidence" value="ECO:0007669"/>
    <property type="project" value="TreeGrafter"/>
</dbReference>
<evidence type="ECO:0000256" key="4">
    <source>
        <dbReference type="ARBA" id="ARBA00022989"/>
    </source>
</evidence>
<gene>
    <name evidence="8" type="ORF">ASPSYDRAFT_141830</name>
</gene>
<dbReference type="GeneID" id="63757265"/>
<keyword evidence="9" id="KW-1185">Reference proteome</keyword>
<feature type="transmembrane region" description="Helical" evidence="7">
    <location>
        <begin position="260"/>
        <end position="283"/>
    </location>
</feature>
<dbReference type="InterPro" id="IPR051143">
    <property type="entry name" value="TrkH_K-transport"/>
</dbReference>
<evidence type="ECO:0000256" key="1">
    <source>
        <dbReference type="ARBA" id="ARBA00004141"/>
    </source>
</evidence>
<dbReference type="GO" id="GO:1990573">
    <property type="term" value="P:potassium ion import across plasma membrane"/>
    <property type="evidence" value="ECO:0007669"/>
    <property type="project" value="TreeGrafter"/>
</dbReference>
<comment type="subcellular location">
    <subcellularLocation>
        <location evidence="1">Membrane</location>
        <topology evidence="1">Multi-pass membrane protein</topology>
    </subcellularLocation>
</comment>
<dbReference type="AlphaFoldDB" id="A0A1L9TWH5"/>
<feature type="transmembrane region" description="Helical" evidence="7">
    <location>
        <begin position="23"/>
        <end position="43"/>
    </location>
</feature>
<feature type="transmembrane region" description="Helical" evidence="7">
    <location>
        <begin position="334"/>
        <end position="358"/>
    </location>
</feature>
<evidence type="ECO:0000313" key="9">
    <source>
        <dbReference type="Proteomes" id="UP000184356"/>
    </source>
</evidence>
<dbReference type="EMBL" id="KV878582">
    <property type="protein sequence ID" value="OJJ63780.1"/>
    <property type="molecule type" value="Genomic_DNA"/>
</dbReference>
<dbReference type="RefSeq" id="XP_040707586.1">
    <property type="nucleotide sequence ID" value="XM_040841192.1"/>
</dbReference>
<feature type="transmembrane region" description="Helical" evidence="7">
    <location>
        <begin position="303"/>
        <end position="322"/>
    </location>
</feature>
<proteinExistence type="predicted"/>
<feature type="non-terminal residue" evidence="8">
    <location>
        <position position="1"/>
    </location>
</feature>
<organism evidence="8 9">
    <name type="scientific">Aspergillus sydowii CBS 593.65</name>
    <dbReference type="NCBI Taxonomy" id="1036612"/>
    <lineage>
        <taxon>Eukaryota</taxon>
        <taxon>Fungi</taxon>
        <taxon>Dikarya</taxon>
        <taxon>Ascomycota</taxon>
        <taxon>Pezizomycotina</taxon>
        <taxon>Eurotiomycetes</taxon>
        <taxon>Eurotiomycetidae</taxon>
        <taxon>Eurotiales</taxon>
        <taxon>Aspergillaceae</taxon>
        <taxon>Aspergillus</taxon>
        <taxon>Aspergillus subgen. Nidulantes</taxon>
    </lineage>
</organism>
<evidence type="ECO:0008006" key="10">
    <source>
        <dbReference type="Google" id="ProtNLM"/>
    </source>
</evidence>
<dbReference type="OrthoDB" id="9999863at2759"/>
<protein>
    <recommendedName>
        <fullName evidence="10">Potassium transport protein</fullName>
    </recommendedName>
</protein>
<evidence type="ECO:0000256" key="5">
    <source>
        <dbReference type="ARBA" id="ARBA00023065"/>
    </source>
</evidence>
<dbReference type="Pfam" id="PF02386">
    <property type="entry name" value="TrkH"/>
    <property type="match status" value="1"/>
</dbReference>
<evidence type="ECO:0000256" key="6">
    <source>
        <dbReference type="ARBA" id="ARBA00023136"/>
    </source>
</evidence>
<dbReference type="GO" id="GO:0030007">
    <property type="term" value="P:intracellular potassium ion homeostasis"/>
    <property type="evidence" value="ECO:0007669"/>
    <property type="project" value="TreeGrafter"/>
</dbReference>
<keyword evidence="6 7" id="KW-0472">Membrane</keyword>
<dbReference type="InterPro" id="IPR003445">
    <property type="entry name" value="Cat_transpt"/>
</dbReference>
<name>A0A1L9TWH5_9EURO</name>
<evidence type="ECO:0000256" key="7">
    <source>
        <dbReference type="SAM" id="Phobius"/>
    </source>
</evidence>
<dbReference type="GO" id="GO:0005886">
    <property type="term" value="C:plasma membrane"/>
    <property type="evidence" value="ECO:0007669"/>
    <property type="project" value="TreeGrafter"/>
</dbReference>
<reference evidence="9" key="1">
    <citation type="journal article" date="2017" name="Genome Biol.">
        <title>Comparative genomics reveals high biological diversity and specific adaptations in the industrially and medically important fungal genus Aspergillus.</title>
        <authorList>
            <person name="de Vries R.P."/>
            <person name="Riley R."/>
            <person name="Wiebenga A."/>
            <person name="Aguilar-Osorio G."/>
            <person name="Amillis S."/>
            <person name="Uchima C.A."/>
            <person name="Anderluh G."/>
            <person name="Asadollahi M."/>
            <person name="Askin M."/>
            <person name="Barry K."/>
            <person name="Battaglia E."/>
            <person name="Bayram O."/>
            <person name="Benocci T."/>
            <person name="Braus-Stromeyer S.A."/>
            <person name="Caldana C."/>
            <person name="Canovas D."/>
            <person name="Cerqueira G.C."/>
            <person name="Chen F."/>
            <person name="Chen W."/>
            <person name="Choi C."/>
            <person name="Clum A."/>
            <person name="Dos Santos R.A."/>
            <person name="Damasio A.R."/>
            <person name="Diallinas G."/>
            <person name="Emri T."/>
            <person name="Fekete E."/>
            <person name="Flipphi M."/>
            <person name="Freyberg S."/>
            <person name="Gallo A."/>
            <person name="Gournas C."/>
            <person name="Habgood R."/>
            <person name="Hainaut M."/>
            <person name="Harispe M.L."/>
            <person name="Henrissat B."/>
            <person name="Hilden K.S."/>
            <person name="Hope R."/>
            <person name="Hossain A."/>
            <person name="Karabika E."/>
            <person name="Karaffa L."/>
            <person name="Karanyi Z."/>
            <person name="Krasevec N."/>
            <person name="Kuo A."/>
            <person name="Kusch H."/>
            <person name="LaButti K."/>
            <person name="Lagendijk E.L."/>
            <person name="Lapidus A."/>
            <person name="Levasseur A."/>
            <person name="Lindquist E."/>
            <person name="Lipzen A."/>
            <person name="Logrieco A.F."/>
            <person name="MacCabe A."/>
            <person name="Maekelae M.R."/>
            <person name="Malavazi I."/>
            <person name="Melin P."/>
            <person name="Meyer V."/>
            <person name="Mielnichuk N."/>
            <person name="Miskei M."/>
            <person name="Molnar A.P."/>
            <person name="Mule G."/>
            <person name="Ngan C.Y."/>
            <person name="Orejas M."/>
            <person name="Orosz E."/>
            <person name="Ouedraogo J.P."/>
            <person name="Overkamp K.M."/>
            <person name="Park H.-S."/>
            <person name="Perrone G."/>
            <person name="Piumi F."/>
            <person name="Punt P.J."/>
            <person name="Ram A.F."/>
            <person name="Ramon A."/>
            <person name="Rauscher S."/>
            <person name="Record E."/>
            <person name="Riano-Pachon D.M."/>
            <person name="Robert V."/>
            <person name="Roehrig J."/>
            <person name="Ruller R."/>
            <person name="Salamov A."/>
            <person name="Salih N.S."/>
            <person name="Samson R.A."/>
            <person name="Sandor E."/>
            <person name="Sanguinetti M."/>
            <person name="Schuetze T."/>
            <person name="Sepcic K."/>
            <person name="Shelest E."/>
            <person name="Sherlock G."/>
            <person name="Sophianopoulou V."/>
            <person name="Squina F.M."/>
            <person name="Sun H."/>
            <person name="Susca A."/>
            <person name="Todd R.B."/>
            <person name="Tsang A."/>
            <person name="Unkles S.E."/>
            <person name="van de Wiele N."/>
            <person name="van Rossen-Uffink D."/>
            <person name="Oliveira J.V."/>
            <person name="Vesth T.C."/>
            <person name="Visser J."/>
            <person name="Yu J.-H."/>
            <person name="Zhou M."/>
            <person name="Andersen M.R."/>
            <person name="Archer D.B."/>
            <person name="Baker S.E."/>
            <person name="Benoit I."/>
            <person name="Brakhage A.A."/>
            <person name="Braus G.H."/>
            <person name="Fischer R."/>
            <person name="Frisvad J.C."/>
            <person name="Goldman G.H."/>
            <person name="Houbraken J."/>
            <person name="Oakley B."/>
            <person name="Pocsi I."/>
            <person name="Scazzocchio C."/>
            <person name="Seiboth B."/>
            <person name="vanKuyk P.A."/>
            <person name="Wortman J."/>
            <person name="Dyer P.S."/>
            <person name="Grigoriev I.V."/>
        </authorList>
    </citation>
    <scope>NUCLEOTIDE SEQUENCE [LARGE SCALE GENOMIC DNA]</scope>
    <source>
        <strain evidence="9">CBS 593.65</strain>
    </source>
</reference>
<dbReference type="PANTHER" id="PTHR31064:SF37">
    <property type="entry name" value="TRANSPORTER, PUTATIVE (EUROFUNG)-RELATED"/>
    <property type="match status" value="1"/>
</dbReference>
<evidence type="ECO:0000313" key="8">
    <source>
        <dbReference type="EMBL" id="OJJ63780.1"/>
    </source>
</evidence>
<dbReference type="Proteomes" id="UP000184356">
    <property type="component" value="Unassembled WGS sequence"/>
</dbReference>
<sequence length="647" mass="72350">ARRCLRLACTGISTLLPPFSFLALHYAYFIIVSLISSLIFWGASSPPRSVSYTDSLFMCVSAITGAGLNSVEASTLSTFQQVIMFLLLMLGHAILISITVLHVRKRAFQHKFKGISNALARRPAQEAPAPHLQSGVPLEERTDTKAHLAANTVPLESSSRCTIGIDAQPTENNYHGISHDRSTSASPKNVIDTPLDLNYQNHGARVSCNSLSKAQFMPSMGLWRGTQKYFESKGLVSRNSQFHGLTLEERERLQGVEYKAVSFLSVIVPLYWLLFLCCGIMGMGIWLEVNKPQIPRDNGLSPFWTGAFFAVSAFVNSGMGILDANMTALQTDAYPVITMGLLILAGNTLYPCFLRLIIWCMRRMMPDLPAWKSWRVTLDFILDHPRRVYTNLFPARHTWYLLATVIIFNGIDWAGFEVLAIGNKEIEGLPTGYRILDGLFQALAVRAGGFSVVTIADLRQGLLVLYGKHKHTNVYEERSLGIYAEDEMSYEYVRPSENSITGMIRRHLLTKEGTRRHFLREQLKDQLSHDLWWIALAVFFISIIESSNYNRDPVGYSTFNILFEVVSGYGCVGISTGYPDRNLSFCGVWHSLSKLILAAVVLRGRHRGLPVAIDKAIMLPNESHAWAEEEDAALRREQSRVCGLASV</sequence>
<keyword evidence="4 7" id="KW-1133">Transmembrane helix</keyword>
<accession>A0A1L9TWH5</accession>
<keyword evidence="3 7" id="KW-0812">Transmembrane</keyword>